<dbReference type="AlphaFoldDB" id="A0A9D1HZ25"/>
<keyword evidence="1" id="KW-0812">Transmembrane</keyword>
<comment type="caution">
    <text evidence="2">The sequence shown here is derived from an EMBL/GenBank/DDBJ whole genome shotgun (WGS) entry which is preliminary data.</text>
</comment>
<protein>
    <submittedName>
        <fullName evidence="2">Uncharacterized protein</fullName>
    </submittedName>
</protein>
<dbReference type="EMBL" id="DVMP01000043">
    <property type="protein sequence ID" value="HIU25243.1"/>
    <property type="molecule type" value="Genomic_DNA"/>
</dbReference>
<feature type="transmembrane region" description="Helical" evidence="1">
    <location>
        <begin position="42"/>
        <end position="63"/>
    </location>
</feature>
<name>A0A9D1HZ25_9FIRM</name>
<evidence type="ECO:0000256" key="1">
    <source>
        <dbReference type="SAM" id="Phobius"/>
    </source>
</evidence>
<gene>
    <name evidence="2" type="ORF">IAC50_01935</name>
</gene>
<organism evidence="2 3">
    <name type="scientific">Candidatus Allocopromorpha excrementigallinarum</name>
    <dbReference type="NCBI Taxonomy" id="2840742"/>
    <lineage>
        <taxon>Bacteria</taxon>
        <taxon>Bacillati</taxon>
        <taxon>Bacillota</taxon>
        <taxon>Clostridia</taxon>
        <taxon>Eubacteriales</taxon>
        <taxon>Eubacteriaceae</taxon>
        <taxon>Eubacteriaceae incertae sedis</taxon>
        <taxon>Candidatus Allocopromorpha</taxon>
    </lineage>
</organism>
<keyword evidence="1" id="KW-0472">Membrane</keyword>
<reference evidence="2" key="2">
    <citation type="journal article" date="2021" name="PeerJ">
        <title>Extensive microbial diversity within the chicken gut microbiome revealed by metagenomics and culture.</title>
        <authorList>
            <person name="Gilroy R."/>
            <person name="Ravi A."/>
            <person name="Getino M."/>
            <person name="Pursley I."/>
            <person name="Horton D.L."/>
            <person name="Alikhan N.F."/>
            <person name="Baker D."/>
            <person name="Gharbi K."/>
            <person name="Hall N."/>
            <person name="Watson M."/>
            <person name="Adriaenssens E.M."/>
            <person name="Foster-Nyarko E."/>
            <person name="Jarju S."/>
            <person name="Secka A."/>
            <person name="Antonio M."/>
            <person name="Oren A."/>
            <person name="Chaudhuri R.R."/>
            <person name="La Ragione R."/>
            <person name="Hildebrand F."/>
            <person name="Pallen M.J."/>
        </authorList>
    </citation>
    <scope>NUCLEOTIDE SEQUENCE</scope>
    <source>
        <strain evidence="2">ChiHcec3-6078</strain>
    </source>
</reference>
<evidence type="ECO:0000313" key="2">
    <source>
        <dbReference type="EMBL" id="HIU25243.1"/>
    </source>
</evidence>
<accession>A0A9D1HZ25</accession>
<dbReference type="Proteomes" id="UP000824090">
    <property type="component" value="Unassembled WGS sequence"/>
</dbReference>
<reference evidence="2" key="1">
    <citation type="submission" date="2020-10" db="EMBL/GenBank/DDBJ databases">
        <authorList>
            <person name="Gilroy R."/>
        </authorList>
    </citation>
    <scope>NUCLEOTIDE SEQUENCE</scope>
    <source>
        <strain evidence="2">ChiHcec3-6078</strain>
    </source>
</reference>
<evidence type="ECO:0000313" key="3">
    <source>
        <dbReference type="Proteomes" id="UP000824090"/>
    </source>
</evidence>
<proteinExistence type="predicted"/>
<keyword evidence="1" id="KW-1133">Transmembrane helix</keyword>
<sequence length="68" mass="7564">MILLILALVFGLVVFVLLVRSIAKNTKKNLRYGNKFSKICEILKILICIETAAFIAIFVIVLIKTLAA</sequence>